<comment type="caution">
    <text evidence="14">The sequence shown here is derived from an EMBL/GenBank/DDBJ whole genome shotgun (WGS) entry which is preliminary data.</text>
</comment>
<evidence type="ECO:0000256" key="7">
    <source>
        <dbReference type="SAM" id="Coils"/>
    </source>
</evidence>
<evidence type="ECO:0000256" key="6">
    <source>
        <dbReference type="ARBA" id="ARBA00023136"/>
    </source>
</evidence>
<feature type="region of interest" description="Disordered" evidence="8">
    <location>
        <begin position="822"/>
        <end position="877"/>
    </location>
</feature>
<evidence type="ECO:0000256" key="5">
    <source>
        <dbReference type="ARBA" id="ARBA00022989"/>
    </source>
</evidence>
<keyword evidence="3" id="KW-0813">Transport</keyword>
<evidence type="ECO:0000256" key="3">
    <source>
        <dbReference type="ARBA" id="ARBA00022448"/>
    </source>
</evidence>
<keyword evidence="7" id="KW-0175">Coiled coil</keyword>
<feature type="compositionally biased region" description="Basic and acidic residues" evidence="8">
    <location>
        <begin position="357"/>
        <end position="372"/>
    </location>
</feature>
<feature type="domain" description="CSC1/OSCA1-like cytosolic" evidence="13">
    <location>
        <begin position="223"/>
        <end position="487"/>
    </location>
</feature>
<accession>A0AA38S4P7</accession>
<feature type="transmembrane region" description="Helical" evidence="9">
    <location>
        <begin position="545"/>
        <end position="571"/>
    </location>
</feature>
<dbReference type="InterPro" id="IPR027815">
    <property type="entry name" value="CSC1/OSCA1-like_cyt"/>
</dbReference>
<dbReference type="Pfam" id="PF12621">
    <property type="entry name" value="PHM7_ext"/>
    <property type="match status" value="1"/>
</dbReference>
<evidence type="ECO:0000259" key="11">
    <source>
        <dbReference type="Pfam" id="PF12621"/>
    </source>
</evidence>
<feature type="compositionally biased region" description="Acidic residues" evidence="8">
    <location>
        <begin position="853"/>
        <end position="866"/>
    </location>
</feature>
<proteinExistence type="inferred from homology"/>
<keyword evidence="15" id="KW-1185">Reference proteome</keyword>
<evidence type="ECO:0000256" key="8">
    <source>
        <dbReference type="SAM" id="MobiDB-lite"/>
    </source>
</evidence>
<evidence type="ECO:0000256" key="4">
    <source>
        <dbReference type="ARBA" id="ARBA00022692"/>
    </source>
</evidence>
<keyword evidence="6 9" id="KW-0472">Membrane</keyword>
<dbReference type="GO" id="GO:0005227">
    <property type="term" value="F:calcium-activated cation channel activity"/>
    <property type="evidence" value="ECO:0007669"/>
    <property type="project" value="InterPro"/>
</dbReference>
<feature type="transmembrane region" description="Helical" evidence="9">
    <location>
        <begin position="640"/>
        <end position="661"/>
    </location>
</feature>
<dbReference type="Pfam" id="PF02714">
    <property type="entry name" value="RSN1_7TM"/>
    <property type="match status" value="1"/>
</dbReference>
<dbReference type="PANTHER" id="PTHR13018">
    <property type="entry name" value="PROBABLE MEMBRANE PROTEIN DUF221-RELATED"/>
    <property type="match status" value="1"/>
</dbReference>
<reference evidence="14" key="1">
    <citation type="submission" date="2022-07" db="EMBL/GenBank/DDBJ databases">
        <title>Fungi with potential for degradation of polypropylene.</title>
        <authorList>
            <person name="Gostincar C."/>
        </authorList>
    </citation>
    <scope>NUCLEOTIDE SEQUENCE</scope>
    <source>
        <strain evidence="14">EXF-13308</strain>
    </source>
</reference>
<name>A0AA38S4P7_9PEZI</name>
<comment type="subcellular location">
    <subcellularLocation>
        <location evidence="1">Membrane</location>
        <topology evidence="1">Multi-pass membrane protein</topology>
    </subcellularLocation>
</comment>
<dbReference type="InterPro" id="IPR003864">
    <property type="entry name" value="CSC1/OSCA1-like_7TM"/>
</dbReference>
<dbReference type="Pfam" id="PF14703">
    <property type="entry name" value="PHM7_cyt"/>
    <property type="match status" value="1"/>
</dbReference>
<evidence type="ECO:0000313" key="15">
    <source>
        <dbReference type="Proteomes" id="UP001174694"/>
    </source>
</evidence>
<feature type="compositionally biased region" description="Polar residues" evidence="8">
    <location>
        <begin position="31"/>
        <end position="40"/>
    </location>
</feature>
<feature type="coiled-coil region" evidence="7">
    <location>
        <begin position="261"/>
        <end position="288"/>
    </location>
</feature>
<feature type="region of interest" description="Disordered" evidence="8">
    <location>
        <begin position="289"/>
        <end position="380"/>
    </location>
</feature>
<dbReference type="EMBL" id="JANBVO010000002">
    <property type="protein sequence ID" value="KAJ9156119.1"/>
    <property type="molecule type" value="Genomic_DNA"/>
</dbReference>
<protein>
    <submittedName>
        <fullName evidence="14">DUF221 domain-containing protein</fullName>
    </submittedName>
</protein>
<dbReference type="AlphaFoldDB" id="A0AA38S4P7"/>
<feature type="transmembrane region" description="Helical" evidence="9">
    <location>
        <begin position="688"/>
        <end position="708"/>
    </location>
</feature>
<feature type="domain" description="10TM putative phosphate transporter extracellular tail" evidence="11">
    <location>
        <begin position="930"/>
        <end position="1018"/>
    </location>
</feature>
<feature type="compositionally biased region" description="Polar residues" evidence="8">
    <location>
        <begin position="289"/>
        <end position="299"/>
    </location>
</feature>
<feature type="domain" description="CSC1/OSCA1-like N-terminal transmembrane" evidence="12">
    <location>
        <begin position="52"/>
        <end position="200"/>
    </location>
</feature>
<evidence type="ECO:0000256" key="2">
    <source>
        <dbReference type="ARBA" id="ARBA00007779"/>
    </source>
</evidence>
<feature type="transmembrane region" description="Helical" evidence="9">
    <location>
        <begin position="132"/>
        <end position="151"/>
    </location>
</feature>
<dbReference type="Proteomes" id="UP001174694">
    <property type="component" value="Unassembled WGS sequence"/>
</dbReference>
<evidence type="ECO:0000256" key="9">
    <source>
        <dbReference type="SAM" id="Phobius"/>
    </source>
</evidence>
<gene>
    <name evidence="14" type="ORF">NKR23_g840</name>
</gene>
<feature type="transmembrane region" description="Helical" evidence="9">
    <location>
        <begin position="179"/>
        <end position="198"/>
    </location>
</feature>
<dbReference type="InterPro" id="IPR045122">
    <property type="entry name" value="Csc1-like"/>
</dbReference>
<organism evidence="14 15">
    <name type="scientific">Pleurostoma richardsiae</name>
    <dbReference type="NCBI Taxonomy" id="41990"/>
    <lineage>
        <taxon>Eukaryota</taxon>
        <taxon>Fungi</taxon>
        <taxon>Dikarya</taxon>
        <taxon>Ascomycota</taxon>
        <taxon>Pezizomycotina</taxon>
        <taxon>Sordariomycetes</taxon>
        <taxon>Sordariomycetidae</taxon>
        <taxon>Calosphaeriales</taxon>
        <taxon>Pleurostomataceae</taxon>
        <taxon>Pleurostoma</taxon>
    </lineage>
</organism>
<dbReference type="InterPro" id="IPR022257">
    <property type="entry name" value="PHM7_ext"/>
</dbReference>
<feature type="compositionally biased region" description="Low complexity" evidence="8">
    <location>
        <begin position="339"/>
        <end position="351"/>
    </location>
</feature>
<evidence type="ECO:0000259" key="12">
    <source>
        <dbReference type="Pfam" id="PF13967"/>
    </source>
</evidence>
<feature type="domain" description="CSC1/OSCA1-like 7TM region" evidence="10">
    <location>
        <begin position="499"/>
        <end position="772"/>
    </location>
</feature>
<comment type="similarity">
    <text evidence="2">Belongs to the CSC1 (TC 1.A.17) family.</text>
</comment>
<evidence type="ECO:0000259" key="13">
    <source>
        <dbReference type="Pfam" id="PF14703"/>
    </source>
</evidence>
<keyword evidence="5 9" id="KW-1133">Transmembrane helix</keyword>
<dbReference type="GO" id="GO:0005886">
    <property type="term" value="C:plasma membrane"/>
    <property type="evidence" value="ECO:0007669"/>
    <property type="project" value="TreeGrafter"/>
</dbReference>
<keyword evidence="4 9" id="KW-0812">Transmembrane</keyword>
<feature type="transmembrane region" description="Helical" evidence="9">
    <location>
        <begin position="501"/>
        <end position="525"/>
    </location>
</feature>
<feature type="region of interest" description="Disordered" evidence="8">
    <location>
        <begin position="16"/>
        <end position="40"/>
    </location>
</feature>
<dbReference type="PANTHER" id="PTHR13018:SF53">
    <property type="entry name" value="DUF221 DOMAIN PROTEIN"/>
    <property type="match status" value="1"/>
</dbReference>
<dbReference type="Pfam" id="PF13967">
    <property type="entry name" value="RSN1_TM"/>
    <property type="match status" value="1"/>
</dbReference>
<feature type="transmembrane region" description="Helical" evidence="9">
    <location>
        <begin position="714"/>
        <end position="732"/>
    </location>
</feature>
<evidence type="ECO:0000256" key="1">
    <source>
        <dbReference type="ARBA" id="ARBA00004141"/>
    </source>
</evidence>
<feature type="transmembrane region" description="Helical" evidence="9">
    <location>
        <begin position="49"/>
        <end position="73"/>
    </location>
</feature>
<evidence type="ECO:0000313" key="14">
    <source>
        <dbReference type="EMBL" id="KAJ9156119.1"/>
    </source>
</evidence>
<feature type="transmembrane region" description="Helical" evidence="9">
    <location>
        <begin position="592"/>
        <end position="620"/>
    </location>
</feature>
<sequence>MAWSVEQLGLLPRSDLIPVNQSDDPRVGSGRDNSTGGTLSHVGTNSSSLASLGSTFVPVLIYSAICLLIFIALRPRCPRVYSPKAVSGIEAPADQIAPLPSGWFGWVKTFYHTPETHILNHCSLDGFFFLRFLRVLCIICLAGVCFAWPILLPIHGTGGRQLEQLDLLTIGNVANGTKFYAHVVVSWCFFGFILFMISRECIYYINLRQAYLLSPKLAHRLSSRTVLFTCVPPRYLDERRIKKLFGDSVRNVWIPKNTKVLRELVKEREETAQRLEKAEIELIKMANASRSKQLKSQPQGALHEGGSEPVSPAITDASTFHPGRKSSVGHNAGDDFRVSSRSLSSSELSPSTAVHRGSSDEKSAEKHVDPEYTHPYGLNPSLPDVNGSVAALYIPQESRPTHRPLANLGRSVDTIKWTRSRLKILNAQIAKLRRRHRAGHGISMSAVFVEFDSQADAQAAFQTLAHHQPLHMSPRFIGIRPGEIVWSALRMKWWERIIRRFLVMGAIAAGVIFWSIPSALVGMISNLKYLSEKIPFLGWIEELPSIITGVIQGLLPALALSLLMAIVPVLVRACARFAGVPSLAMIELFTQSAYFVFQVVQVFLVTTLTSAASAAFTDILKDPLSAKDLLSQNLPKASNFYLSYILVQCLAAGAGGFLQLLQLFRHQIIGKVADNPRTRFKRWHKLPIVHWGSVYPVFTNLGVIAISYSCIAPLVLVFSGLGMCFTYVMYRYNLIYVYDTQTLDAKGLFYPRALMHLLTGLYLAEICLIGLFALQFAFAPLILMVMFLVFTGLVHISLNDAVSPLLYNLPRTLALENKEVEDIEGEQEPHDVLGSDGPATAESNPGGAAADYYDPEEAFGEEEDMDTMTTSRGIEGGRGFMSSISDWTKAALMAEVKAEAEDSGVPRLLAKWNKWTTPDPNKKPNFIMRWLHPEIFEDFRFLRRMVDQGEPAPGEPEDRDLRQCYWPPEMWMPAPQLWIPRDDARVSRQEVAHTSKVVSISDGGAWLDEKGRMVVDLDAAPYHNERAIYRML</sequence>
<feature type="transmembrane region" description="Helical" evidence="9">
    <location>
        <begin position="753"/>
        <end position="772"/>
    </location>
</feature>
<evidence type="ECO:0000259" key="10">
    <source>
        <dbReference type="Pfam" id="PF02714"/>
    </source>
</evidence>
<dbReference type="InterPro" id="IPR032880">
    <property type="entry name" value="CSC1/OSCA1-like_N"/>
</dbReference>